<protein>
    <submittedName>
        <fullName evidence="1">Uncharacterized protein</fullName>
    </submittedName>
</protein>
<dbReference type="Proteomes" id="UP000196708">
    <property type="component" value="Chromosome 2"/>
</dbReference>
<dbReference type="EMBL" id="CP018836">
    <property type="protein sequence ID" value="ASA57454.1"/>
    <property type="molecule type" value="Genomic_DNA"/>
</dbReference>
<accession>A0A1Z2SJU3</accession>
<sequence>MMDNNVVGGSRGEGGLELTSIVTAGFGIAFNAFPIDQEGGQGDTVEIEGFEISNGTDIFGTWGFPTKQPDTSSYQWIGTAMIQGECTYQIKLGISVGGAPKKYYWWDPFLVCNA</sequence>
<organism evidence="1 2">
    <name type="scientific">Vibrio gazogenes</name>
    <dbReference type="NCBI Taxonomy" id="687"/>
    <lineage>
        <taxon>Bacteria</taxon>
        <taxon>Pseudomonadati</taxon>
        <taxon>Pseudomonadota</taxon>
        <taxon>Gammaproteobacteria</taxon>
        <taxon>Vibrionales</taxon>
        <taxon>Vibrionaceae</taxon>
        <taxon>Vibrio</taxon>
    </lineage>
</organism>
<proteinExistence type="predicted"/>
<name>A0A1Z2SJU3_VIBGA</name>
<gene>
    <name evidence="1" type="ORF">BSQ33_16980</name>
</gene>
<dbReference type="AlphaFoldDB" id="A0A1Z2SJU3"/>
<dbReference type="KEGG" id="vga:BSQ33_16980"/>
<evidence type="ECO:0000313" key="2">
    <source>
        <dbReference type="Proteomes" id="UP000196708"/>
    </source>
</evidence>
<evidence type="ECO:0000313" key="1">
    <source>
        <dbReference type="EMBL" id="ASA57454.1"/>
    </source>
</evidence>
<reference evidence="1 2" key="1">
    <citation type="submission" date="2016-12" db="EMBL/GenBank/DDBJ databases">
        <authorList>
            <person name="Song W.-J."/>
            <person name="Kurnit D.M."/>
        </authorList>
    </citation>
    <scope>NUCLEOTIDE SEQUENCE [LARGE SCALE GENOMIC DNA]</scope>
    <source>
        <strain evidence="1 2">ATCC 43942</strain>
    </source>
</reference>